<dbReference type="GO" id="GO:0003677">
    <property type="term" value="F:DNA binding"/>
    <property type="evidence" value="ECO:0007669"/>
    <property type="project" value="UniProtKB-KW"/>
</dbReference>
<dbReference type="SUPFAM" id="SSF46785">
    <property type="entry name" value="Winged helix' DNA-binding domain"/>
    <property type="match status" value="1"/>
</dbReference>
<comment type="similarity">
    <text evidence="1">In the C-terminal section; belongs to the class-I pyridoxal-phosphate-dependent aminotransferase family.</text>
</comment>
<keyword evidence="3" id="KW-0805">Transcription regulation</keyword>
<keyword evidence="7" id="KW-0032">Aminotransferase</keyword>
<dbReference type="InterPro" id="IPR015421">
    <property type="entry name" value="PyrdxlP-dep_Trfase_major"/>
</dbReference>
<dbReference type="RefSeq" id="WP_092335496.1">
    <property type="nucleotide sequence ID" value="NZ_FNCP01000034.1"/>
</dbReference>
<evidence type="ECO:0000256" key="2">
    <source>
        <dbReference type="ARBA" id="ARBA00022898"/>
    </source>
</evidence>
<name>A0A1G8JTG2_9FIRM</name>
<dbReference type="STRING" id="1121419.SAMN05443529_13422"/>
<evidence type="ECO:0000256" key="3">
    <source>
        <dbReference type="ARBA" id="ARBA00023015"/>
    </source>
</evidence>
<protein>
    <submittedName>
        <fullName evidence="7">GntR family transcriptional regulator / MocR family aminotransferase</fullName>
    </submittedName>
</protein>
<dbReference type="SUPFAM" id="SSF53383">
    <property type="entry name" value="PLP-dependent transferases"/>
    <property type="match status" value="1"/>
</dbReference>
<keyword evidence="4" id="KW-0238">DNA-binding</keyword>
<organism evidence="7 8">
    <name type="scientific">Desulfosporosinus hippei DSM 8344</name>
    <dbReference type="NCBI Taxonomy" id="1121419"/>
    <lineage>
        <taxon>Bacteria</taxon>
        <taxon>Bacillati</taxon>
        <taxon>Bacillota</taxon>
        <taxon>Clostridia</taxon>
        <taxon>Eubacteriales</taxon>
        <taxon>Desulfitobacteriaceae</taxon>
        <taxon>Desulfosporosinus</taxon>
    </lineage>
</organism>
<evidence type="ECO:0000313" key="8">
    <source>
        <dbReference type="Proteomes" id="UP000198656"/>
    </source>
</evidence>
<dbReference type="EMBL" id="FNCP01000034">
    <property type="protein sequence ID" value="SDI34415.1"/>
    <property type="molecule type" value="Genomic_DNA"/>
</dbReference>
<dbReference type="InterPro" id="IPR015424">
    <property type="entry name" value="PyrdxlP-dep_Trfase"/>
</dbReference>
<feature type="domain" description="HTH gntR-type" evidence="6">
    <location>
        <begin position="9"/>
        <end position="77"/>
    </location>
</feature>
<evidence type="ECO:0000259" key="6">
    <source>
        <dbReference type="PROSITE" id="PS50949"/>
    </source>
</evidence>
<dbReference type="Pfam" id="PF00392">
    <property type="entry name" value="GntR"/>
    <property type="match status" value="1"/>
</dbReference>
<evidence type="ECO:0000256" key="1">
    <source>
        <dbReference type="ARBA" id="ARBA00005384"/>
    </source>
</evidence>
<dbReference type="CDD" id="cd07377">
    <property type="entry name" value="WHTH_GntR"/>
    <property type="match status" value="1"/>
</dbReference>
<dbReference type="SMART" id="SM00345">
    <property type="entry name" value="HTH_GNTR"/>
    <property type="match status" value="1"/>
</dbReference>
<evidence type="ECO:0000313" key="7">
    <source>
        <dbReference type="EMBL" id="SDI34415.1"/>
    </source>
</evidence>
<sequence>MLLLDKNGPFLYEQLFETLRQSIIQSDLKTNDALKPIRVLSEELHISINTVSRAYQQLLAEGYIRSVQGSGYYVENLLTLPRSSVLYREGQKEVVRESILPLKYDFNYESIESSFFPWTKWRKYMQDAMLEESCSAKITYECNKGNVELRKSLCDYINNSRGVKCSWEQIVISAGTQYAMDIITDILHEKVYTIGVEDPSFIGMQRIVTNKGYSIKSLSMTDLGIDIDVLENSMCDLLYLTPSHQFPTGVTTSLTKRLQILEWAQKNRAYIIENDYDNEFLYGEKPLPSIQSLSTGQNVIYLSTLSKVLSPSLRCAYFVLPYKLMEIYEDRYKYYYSALPTYNQKALAYFIRDGHLERHVRKMSLSNRRKYGIFNRVIKEHLAGIVKIFPAPAGTHTLIQIPGCTSQEGLITKMRLRGFGIYGTKVYWRNQQKAPENIFLFGFNSIPEEDLEGACIEFACALKEVIETFRAVTSNEGNTV</sequence>
<dbReference type="InterPro" id="IPR036390">
    <property type="entry name" value="WH_DNA-bd_sf"/>
</dbReference>
<dbReference type="InterPro" id="IPR000524">
    <property type="entry name" value="Tscrpt_reg_HTH_GntR"/>
</dbReference>
<dbReference type="InterPro" id="IPR051446">
    <property type="entry name" value="HTH_trans_reg/aminotransferase"/>
</dbReference>
<dbReference type="Gene3D" id="3.40.640.10">
    <property type="entry name" value="Type I PLP-dependent aspartate aminotransferase-like (Major domain)"/>
    <property type="match status" value="1"/>
</dbReference>
<dbReference type="CDD" id="cd00609">
    <property type="entry name" value="AAT_like"/>
    <property type="match status" value="1"/>
</dbReference>
<dbReference type="GO" id="GO:0030170">
    <property type="term" value="F:pyridoxal phosphate binding"/>
    <property type="evidence" value="ECO:0007669"/>
    <property type="project" value="InterPro"/>
</dbReference>
<dbReference type="Gene3D" id="1.10.10.10">
    <property type="entry name" value="Winged helix-like DNA-binding domain superfamily/Winged helix DNA-binding domain"/>
    <property type="match status" value="1"/>
</dbReference>
<dbReference type="PANTHER" id="PTHR46577">
    <property type="entry name" value="HTH-TYPE TRANSCRIPTIONAL REGULATORY PROTEIN GABR"/>
    <property type="match status" value="1"/>
</dbReference>
<dbReference type="PROSITE" id="PS50949">
    <property type="entry name" value="HTH_GNTR"/>
    <property type="match status" value="1"/>
</dbReference>
<dbReference type="AlphaFoldDB" id="A0A1G8JTG2"/>
<dbReference type="Proteomes" id="UP000198656">
    <property type="component" value="Unassembled WGS sequence"/>
</dbReference>
<evidence type="ECO:0000256" key="4">
    <source>
        <dbReference type="ARBA" id="ARBA00023125"/>
    </source>
</evidence>
<keyword evidence="7" id="KW-0808">Transferase</keyword>
<dbReference type="OrthoDB" id="9808770at2"/>
<dbReference type="GO" id="GO:0003700">
    <property type="term" value="F:DNA-binding transcription factor activity"/>
    <property type="evidence" value="ECO:0007669"/>
    <property type="project" value="InterPro"/>
</dbReference>
<proteinExistence type="inferred from homology"/>
<accession>A0A1G8JTG2</accession>
<keyword evidence="8" id="KW-1185">Reference proteome</keyword>
<dbReference type="InterPro" id="IPR036388">
    <property type="entry name" value="WH-like_DNA-bd_sf"/>
</dbReference>
<dbReference type="InterPro" id="IPR004839">
    <property type="entry name" value="Aminotransferase_I/II_large"/>
</dbReference>
<keyword evidence="2" id="KW-0663">Pyridoxal phosphate</keyword>
<gene>
    <name evidence="7" type="ORF">SAMN05443529_13422</name>
</gene>
<keyword evidence="5" id="KW-0804">Transcription</keyword>
<reference evidence="8" key="1">
    <citation type="submission" date="2016-10" db="EMBL/GenBank/DDBJ databases">
        <authorList>
            <person name="Varghese N."/>
            <person name="Submissions S."/>
        </authorList>
    </citation>
    <scope>NUCLEOTIDE SEQUENCE [LARGE SCALE GENOMIC DNA]</scope>
    <source>
        <strain evidence="8">DSM 8344</strain>
    </source>
</reference>
<dbReference type="GO" id="GO:0008483">
    <property type="term" value="F:transaminase activity"/>
    <property type="evidence" value="ECO:0007669"/>
    <property type="project" value="UniProtKB-KW"/>
</dbReference>
<dbReference type="Pfam" id="PF00155">
    <property type="entry name" value="Aminotran_1_2"/>
    <property type="match status" value="1"/>
</dbReference>
<dbReference type="PANTHER" id="PTHR46577:SF1">
    <property type="entry name" value="HTH-TYPE TRANSCRIPTIONAL REGULATORY PROTEIN GABR"/>
    <property type="match status" value="1"/>
</dbReference>
<evidence type="ECO:0000256" key="5">
    <source>
        <dbReference type="ARBA" id="ARBA00023163"/>
    </source>
</evidence>